<protein>
    <recommendedName>
        <fullName evidence="3">Permease</fullName>
    </recommendedName>
</protein>
<name>A0A078KPH9_9FIRM</name>
<reference evidence="2" key="1">
    <citation type="submission" date="2014-07" db="EMBL/GenBank/DDBJ databases">
        <authorList>
            <person name="Wibberg D."/>
        </authorList>
    </citation>
    <scope>NUCLEOTIDE SEQUENCE [LARGE SCALE GENOMIC DNA]</scope>
    <source>
        <strain evidence="2">DG5</strain>
    </source>
</reference>
<sequence>MSYKNYSVAVYCRVDDLVKIDDLEEFDRQFDFISRNIAVSKVYLETFRGGRIIDKEKMLRLKAFFNDKGFKTSGGITLEKDRGDVGFNGFCYTKKEDRRKVIELVEFTAGMFDEIILDDFYFTNCKCDECIKAKGDMGWAEYRLKIKREFSKELVAAAKKVNPSVKLIIKYPNWYEHYQDCGYNLEDESAIFDSIYTGTETRNPQYTQQHLPKYLSYFIMRYLENVKPGKNMGGWFDPYECTYNLTSYADQTYLTLFGKARETSVFCLGSLLDRDYSLCVPLLGKLYENMDKVMGKLGNPVGTACYLPYHSKGENYLHNYIGMAGIPLEPYPYYPKDAKTIFLTEGAACDSKIIDKIEESLKSGADVIVTSGFLGKMQDKGFSSFTSAWLTDRKACVNRYAYSLNGTTFSGTAEAAQKVLLPQVEFSTNETWELAGAFGEENSFPILLKTTVSRGNLYILTIPDDFGEIYHYPREILKMIRSVFLKKSPVMLDVKSKVTLYTYDNDTFVLRSFLPHVEPVDLIVKKPNAKLFDLETGEIRDGVTMNSETVFKLSLPPSVNRFYKIG</sequence>
<dbReference type="HOGENOM" id="CLU_499426_0_0_9"/>
<keyword evidence="2" id="KW-1185">Reference proteome</keyword>
<dbReference type="OrthoDB" id="8730636at2"/>
<evidence type="ECO:0000313" key="2">
    <source>
        <dbReference type="Proteomes" id="UP000032431"/>
    </source>
</evidence>
<accession>A0A078KPH9</accession>
<dbReference type="Proteomes" id="UP000032431">
    <property type="component" value="Chromosome I"/>
</dbReference>
<dbReference type="KEGG" id="ccel:CCDG5_1303"/>
<dbReference type="AlphaFoldDB" id="A0A078KPH9"/>
<organism evidence="1 2">
    <name type="scientific">[Clostridium] cellulosi</name>
    <dbReference type="NCBI Taxonomy" id="29343"/>
    <lineage>
        <taxon>Bacteria</taxon>
        <taxon>Bacillati</taxon>
        <taxon>Bacillota</taxon>
        <taxon>Clostridia</taxon>
        <taxon>Eubacteriales</taxon>
        <taxon>Oscillospiraceae</taxon>
        <taxon>Oscillospiraceae incertae sedis</taxon>
    </lineage>
</organism>
<dbReference type="PATRIC" id="fig|29343.3.peg.1372"/>
<evidence type="ECO:0000313" key="1">
    <source>
        <dbReference type="EMBL" id="CDZ24417.1"/>
    </source>
</evidence>
<gene>
    <name evidence="1" type="ORF">CCDG5_1303</name>
</gene>
<dbReference type="STRING" id="29343.CCDG5_1303"/>
<proteinExistence type="predicted"/>
<evidence type="ECO:0008006" key="3">
    <source>
        <dbReference type="Google" id="ProtNLM"/>
    </source>
</evidence>
<dbReference type="EMBL" id="LM995447">
    <property type="protein sequence ID" value="CDZ24417.1"/>
    <property type="molecule type" value="Genomic_DNA"/>
</dbReference>